<dbReference type="PANTHER" id="PTHR30026:SF20">
    <property type="entry name" value="OUTER MEMBRANE PROTEIN TOLC"/>
    <property type="match status" value="1"/>
</dbReference>
<dbReference type="GO" id="GO:1990281">
    <property type="term" value="C:efflux pump complex"/>
    <property type="evidence" value="ECO:0007669"/>
    <property type="project" value="TreeGrafter"/>
</dbReference>
<accession>A0A2U2B3H2</accession>
<evidence type="ECO:0000313" key="10">
    <source>
        <dbReference type="Proteomes" id="UP000244956"/>
    </source>
</evidence>
<keyword evidence="10" id="KW-1185">Reference proteome</keyword>
<dbReference type="Pfam" id="PF02321">
    <property type="entry name" value="OEP"/>
    <property type="match status" value="2"/>
</dbReference>
<keyword evidence="3" id="KW-0813">Transport</keyword>
<gene>
    <name evidence="9" type="ORF">DDZ16_19915</name>
</gene>
<evidence type="ECO:0000256" key="8">
    <source>
        <dbReference type="SAM" id="SignalP"/>
    </source>
</evidence>
<dbReference type="AlphaFoldDB" id="A0A2U2B3H2"/>
<keyword evidence="4" id="KW-1134">Transmembrane beta strand</keyword>
<protein>
    <recommendedName>
        <fullName evidence="11">TolC family protein</fullName>
    </recommendedName>
</protein>
<evidence type="ECO:0000256" key="5">
    <source>
        <dbReference type="ARBA" id="ARBA00022692"/>
    </source>
</evidence>
<dbReference type="InterPro" id="IPR051906">
    <property type="entry name" value="TolC-like"/>
</dbReference>
<evidence type="ECO:0000256" key="6">
    <source>
        <dbReference type="ARBA" id="ARBA00023136"/>
    </source>
</evidence>
<dbReference type="GO" id="GO:0015562">
    <property type="term" value="F:efflux transmembrane transporter activity"/>
    <property type="evidence" value="ECO:0007669"/>
    <property type="project" value="InterPro"/>
</dbReference>
<keyword evidence="6" id="KW-0472">Membrane</keyword>
<organism evidence="9 10">
    <name type="scientific">Marinilabilia rubra</name>
    <dbReference type="NCBI Taxonomy" id="2162893"/>
    <lineage>
        <taxon>Bacteria</taxon>
        <taxon>Pseudomonadati</taxon>
        <taxon>Bacteroidota</taxon>
        <taxon>Bacteroidia</taxon>
        <taxon>Marinilabiliales</taxon>
        <taxon>Marinilabiliaceae</taxon>
        <taxon>Marinilabilia</taxon>
    </lineage>
</organism>
<dbReference type="InterPro" id="IPR003423">
    <property type="entry name" value="OMP_efflux"/>
</dbReference>
<name>A0A2U2B3H2_9BACT</name>
<comment type="similarity">
    <text evidence="2">Belongs to the outer membrane factor (OMF) (TC 1.B.17) family.</text>
</comment>
<dbReference type="Gene3D" id="1.20.1600.10">
    <property type="entry name" value="Outer membrane efflux proteins (OEP)"/>
    <property type="match status" value="1"/>
</dbReference>
<dbReference type="PANTHER" id="PTHR30026">
    <property type="entry name" value="OUTER MEMBRANE PROTEIN TOLC"/>
    <property type="match status" value="1"/>
</dbReference>
<sequence>MDKRMTQLLKSSVVAVILMNSFVLNAQQVFHSIDEIWVYAKENNPDNSVYQLQVEKAVKDQRIANSSLYPKINAGFNSQYNLDIAETPIPGEIVGKPGETVYVRFGQEYSYNGGITVSKTLLDWQSIFQSKIAKSNTQLKQTEKALYEQTLREQVAQIYYTTITAQSAVNNAQEDLTLADSILQIAYDRFQEGLIDGLSFNQAKINRNNAFDKLEQNKQYLVENQLNLKILLGLSTSETLVLKEQIELNMNNSIEFVPQNEASIRLYEAQIEIADLERKQALTRFTPKLDFIYYWGGTQYQQDFNLSFNSNDWQPNSYIGLNLSIPIFSGFGNKNQCSSAKISQNIARLNYEEEIRKSSITDSILLNNYLSYKKLAETANENLKISGENVQLAYSRYSEGLISLDNYLSVYDDYLAVESQYFTRLSDYMINKATILSRNN</sequence>
<dbReference type="GO" id="GO:0015288">
    <property type="term" value="F:porin activity"/>
    <property type="evidence" value="ECO:0007669"/>
    <property type="project" value="TreeGrafter"/>
</dbReference>
<dbReference type="GO" id="GO:0009279">
    <property type="term" value="C:cell outer membrane"/>
    <property type="evidence" value="ECO:0007669"/>
    <property type="project" value="UniProtKB-SubCell"/>
</dbReference>
<evidence type="ECO:0000256" key="7">
    <source>
        <dbReference type="ARBA" id="ARBA00023237"/>
    </source>
</evidence>
<keyword evidence="7" id="KW-0998">Cell outer membrane</keyword>
<evidence type="ECO:0000256" key="4">
    <source>
        <dbReference type="ARBA" id="ARBA00022452"/>
    </source>
</evidence>
<keyword evidence="8" id="KW-0732">Signal</keyword>
<evidence type="ECO:0000313" key="9">
    <source>
        <dbReference type="EMBL" id="PWD97609.1"/>
    </source>
</evidence>
<dbReference type="SUPFAM" id="SSF56954">
    <property type="entry name" value="Outer membrane efflux proteins (OEP)"/>
    <property type="match status" value="1"/>
</dbReference>
<dbReference type="OrthoDB" id="9771205at2"/>
<dbReference type="EMBL" id="QEWP01000031">
    <property type="protein sequence ID" value="PWD97609.1"/>
    <property type="molecule type" value="Genomic_DNA"/>
</dbReference>
<keyword evidence="5" id="KW-0812">Transmembrane</keyword>
<evidence type="ECO:0000256" key="3">
    <source>
        <dbReference type="ARBA" id="ARBA00022448"/>
    </source>
</evidence>
<dbReference type="Proteomes" id="UP000244956">
    <property type="component" value="Unassembled WGS sequence"/>
</dbReference>
<feature type="signal peptide" evidence="8">
    <location>
        <begin position="1"/>
        <end position="26"/>
    </location>
</feature>
<evidence type="ECO:0000256" key="1">
    <source>
        <dbReference type="ARBA" id="ARBA00004442"/>
    </source>
</evidence>
<comment type="subcellular location">
    <subcellularLocation>
        <location evidence="1">Cell outer membrane</location>
    </subcellularLocation>
</comment>
<feature type="chain" id="PRO_5015682391" description="TolC family protein" evidence="8">
    <location>
        <begin position="27"/>
        <end position="440"/>
    </location>
</feature>
<dbReference type="RefSeq" id="WP_109266240.1">
    <property type="nucleotide sequence ID" value="NZ_QEWP01000031.1"/>
</dbReference>
<evidence type="ECO:0000256" key="2">
    <source>
        <dbReference type="ARBA" id="ARBA00007613"/>
    </source>
</evidence>
<comment type="caution">
    <text evidence="9">The sequence shown here is derived from an EMBL/GenBank/DDBJ whole genome shotgun (WGS) entry which is preliminary data.</text>
</comment>
<evidence type="ECO:0008006" key="11">
    <source>
        <dbReference type="Google" id="ProtNLM"/>
    </source>
</evidence>
<proteinExistence type="inferred from homology"/>
<reference evidence="9 10" key="1">
    <citation type="submission" date="2018-05" db="EMBL/GenBank/DDBJ databases">
        <title>Marinilabilia rubrum sp. nov., isolated from saltern sediment.</title>
        <authorList>
            <person name="Zhang R."/>
        </authorList>
    </citation>
    <scope>NUCLEOTIDE SEQUENCE [LARGE SCALE GENOMIC DNA]</scope>
    <source>
        <strain evidence="9 10">WTE16</strain>
    </source>
</reference>